<gene>
    <name evidence="1" type="ORF">ACFFGT_10035</name>
</gene>
<name>A0ABV6L520_9SPHI</name>
<proteinExistence type="predicted"/>
<comment type="caution">
    <text evidence="1">The sequence shown here is derived from an EMBL/GenBank/DDBJ whole genome shotgun (WGS) entry which is preliminary data.</text>
</comment>
<keyword evidence="2" id="KW-1185">Reference proteome</keyword>
<protein>
    <submittedName>
        <fullName evidence="1">Uncharacterized protein</fullName>
    </submittedName>
</protein>
<dbReference type="EMBL" id="JBHLTS010000021">
    <property type="protein sequence ID" value="MFC0514543.1"/>
    <property type="molecule type" value="Genomic_DNA"/>
</dbReference>
<sequence length="126" mass="14077">MKKRYMTIVFRHLPTDGLLLRRGELQELPFVIAAQVKNRVIITASSPAAEQQGDFAGMARAAVPELLAIDDIPGRAAKLLRLIGLWCIRYTPAGRPDPRYFKLRPSLGQRAGLSEGNYFEITQRGL</sequence>
<dbReference type="RefSeq" id="WP_377022387.1">
    <property type="nucleotide sequence ID" value="NZ_JBHLTS010000021.1"/>
</dbReference>
<dbReference type="Proteomes" id="UP001589828">
    <property type="component" value="Unassembled WGS sequence"/>
</dbReference>
<accession>A0ABV6L520</accession>
<evidence type="ECO:0000313" key="2">
    <source>
        <dbReference type="Proteomes" id="UP001589828"/>
    </source>
</evidence>
<organism evidence="1 2">
    <name type="scientific">Mucilaginibacter angelicae</name>
    <dbReference type="NCBI Taxonomy" id="869718"/>
    <lineage>
        <taxon>Bacteria</taxon>
        <taxon>Pseudomonadati</taxon>
        <taxon>Bacteroidota</taxon>
        <taxon>Sphingobacteriia</taxon>
        <taxon>Sphingobacteriales</taxon>
        <taxon>Sphingobacteriaceae</taxon>
        <taxon>Mucilaginibacter</taxon>
    </lineage>
</organism>
<reference evidence="1 2" key="1">
    <citation type="submission" date="2024-09" db="EMBL/GenBank/DDBJ databases">
        <authorList>
            <person name="Sun Q."/>
            <person name="Mori K."/>
        </authorList>
    </citation>
    <scope>NUCLEOTIDE SEQUENCE [LARGE SCALE GENOMIC DNA]</scope>
    <source>
        <strain evidence="1 2">NCAIM B.02415</strain>
    </source>
</reference>
<evidence type="ECO:0000313" key="1">
    <source>
        <dbReference type="EMBL" id="MFC0514543.1"/>
    </source>
</evidence>